<keyword evidence="2" id="KW-1185">Reference proteome</keyword>
<evidence type="ECO:0000313" key="1">
    <source>
        <dbReference type="EMBL" id="CAG8819789.1"/>
    </source>
</evidence>
<sequence length="103" mass="11425">VKFTEKGEIVLTILMQPRKAIGENEQNPSHNTIIKKEVLLIELLDTGIAMNLEYTRHTWKSFSQGDMSLTKRQDGTGLGLSICKRLVEINGGEINAESQLGKG</sequence>
<reference evidence="1" key="1">
    <citation type="submission" date="2021-06" db="EMBL/GenBank/DDBJ databases">
        <authorList>
            <person name="Kallberg Y."/>
            <person name="Tangrot J."/>
            <person name="Rosling A."/>
        </authorList>
    </citation>
    <scope>NUCLEOTIDE SEQUENCE</scope>
    <source>
        <strain evidence="1">MA461A</strain>
    </source>
</reference>
<dbReference type="Proteomes" id="UP000789920">
    <property type="component" value="Unassembled WGS sequence"/>
</dbReference>
<name>A0ACA9S2H6_9GLOM</name>
<dbReference type="EMBL" id="CAJVQC010082765">
    <property type="protein sequence ID" value="CAG8819789.1"/>
    <property type="molecule type" value="Genomic_DNA"/>
</dbReference>
<feature type="non-terminal residue" evidence="1">
    <location>
        <position position="103"/>
    </location>
</feature>
<comment type="caution">
    <text evidence="1">The sequence shown here is derived from an EMBL/GenBank/DDBJ whole genome shotgun (WGS) entry which is preliminary data.</text>
</comment>
<accession>A0ACA9S2H6</accession>
<gene>
    <name evidence="1" type="ORF">RPERSI_LOCUS25214</name>
</gene>
<evidence type="ECO:0000313" key="2">
    <source>
        <dbReference type="Proteomes" id="UP000789920"/>
    </source>
</evidence>
<proteinExistence type="predicted"/>
<protein>
    <submittedName>
        <fullName evidence="1">4958_t:CDS:1</fullName>
    </submittedName>
</protein>
<feature type="non-terminal residue" evidence="1">
    <location>
        <position position="1"/>
    </location>
</feature>
<organism evidence="1 2">
    <name type="scientific">Racocetra persica</name>
    <dbReference type="NCBI Taxonomy" id="160502"/>
    <lineage>
        <taxon>Eukaryota</taxon>
        <taxon>Fungi</taxon>
        <taxon>Fungi incertae sedis</taxon>
        <taxon>Mucoromycota</taxon>
        <taxon>Glomeromycotina</taxon>
        <taxon>Glomeromycetes</taxon>
        <taxon>Diversisporales</taxon>
        <taxon>Gigasporaceae</taxon>
        <taxon>Racocetra</taxon>
    </lineage>
</organism>